<accession>A0AAW1HYF4</accession>
<organism evidence="2 3">
    <name type="scientific">Saponaria officinalis</name>
    <name type="common">Common soapwort</name>
    <name type="synonym">Lychnis saponaria</name>
    <dbReference type="NCBI Taxonomy" id="3572"/>
    <lineage>
        <taxon>Eukaryota</taxon>
        <taxon>Viridiplantae</taxon>
        <taxon>Streptophyta</taxon>
        <taxon>Embryophyta</taxon>
        <taxon>Tracheophyta</taxon>
        <taxon>Spermatophyta</taxon>
        <taxon>Magnoliopsida</taxon>
        <taxon>eudicotyledons</taxon>
        <taxon>Gunneridae</taxon>
        <taxon>Pentapetalae</taxon>
        <taxon>Caryophyllales</taxon>
        <taxon>Caryophyllaceae</taxon>
        <taxon>Caryophylleae</taxon>
        <taxon>Saponaria</taxon>
    </lineage>
</organism>
<feature type="signal peptide" evidence="1">
    <location>
        <begin position="1"/>
        <end position="29"/>
    </location>
</feature>
<dbReference type="AlphaFoldDB" id="A0AAW1HYF4"/>
<feature type="chain" id="PRO_5043945928" evidence="1">
    <location>
        <begin position="30"/>
        <end position="93"/>
    </location>
</feature>
<gene>
    <name evidence="2" type="ORF">RND81_10G047500</name>
</gene>
<keyword evidence="1" id="KW-0732">Signal</keyword>
<dbReference type="Proteomes" id="UP001443914">
    <property type="component" value="Unassembled WGS sequence"/>
</dbReference>
<evidence type="ECO:0000313" key="3">
    <source>
        <dbReference type="Proteomes" id="UP001443914"/>
    </source>
</evidence>
<reference evidence="2" key="1">
    <citation type="submission" date="2024-03" db="EMBL/GenBank/DDBJ databases">
        <title>WGS assembly of Saponaria officinalis var. Norfolk2.</title>
        <authorList>
            <person name="Jenkins J."/>
            <person name="Shu S."/>
            <person name="Grimwood J."/>
            <person name="Barry K."/>
            <person name="Goodstein D."/>
            <person name="Schmutz J."/>
            <person name="Leebens-Mack J."/>
            <person name="Osbourn A."/>
        </authorList>
    </citation>
    <scope>NUCLEOTIDE SEQUENCE [LARGE SCALE GENOMIC DNA]</scope>
    <source>
        <strain evidence="2">JIC</strain>
    </source>
</reference>
<protein>
    <submittedName>
        <fullName evidence="2">Uncharacterized protein</fullName>
    </submittedName>
</protein>
<keyword evidence="3" id="KW-1185">Reference proteome</keyword>
<evidence type="ECO:0000256" key="1">
    <source>
        <dbReference type="SAM" id="SignalP"/>
    </source>
</evidence>
<name>A0AAW1HYF4_SAPOF</name>
<sequence length="93" mass="10682">MDSKPPRYHNTIDLCIFLLLSTTSRSSSGRPIWSANSLEQGREQTQIRFGQTSPWFMGPNSEPDNGAFNHPSYYPFFIFSIYKAFHFLVSNLS</sequence>
<evidence type="ECO:0000313" key="2">
    <source>
        <dbReference type="EMBL" id="KAK9682057.1"/>
    </source>
</evidence>
<comment type="caution">
    <text evidence="2">The sequence shown here is derived from an EMBL/GenBank/DDBJ whole genome shotgun (WGS) entry which is preliminary data.</text>
</comment>
<proteinExistence type="predicted"/>
<dbReference type="EMBL" id="JBDFQZ010000010">
    <property type="protein sequence ID" value="KAK9682057.1"/>
    <property type="molecule type" value="Genomic_DNA"/>
</dbReference>